<sequence>MQDNPADTALRLGGQEANRPVGQSIMRGMLNTCPACGGGKLFRAFLKPVDRCAACQEEMFHHRADDLPPYLAILVLGHVLLGGFMMTDLIFPASDWVHLAIWAPLGVITTLLAIQPIKGGVIGLQWALRMHGFGGESDDPAEYDPLPKDQ</sequence>
<keyword evidence="1" id="KW-1133">Transmembrane helix</keyword>
<dbReference type="RefSeq" id="WP_129331208.1">
    <property type="nucleotide sequence ID" value="NZ_SDVB01000170.1"/>
</dbReference>
<evidence type="ECO:0000313" key="2">
    <source>
        <dbReference type="EMBL" id="RYC17616.1"/>
    </source>
</evidence>
<evidence type="ECO:0000313" key="3">
    <source>
        <dbReference type="Proteomes" id="UP000291088"/>
    </source>
</evidence>
<dbReference type="EMBL" id="SDVB01000170">
    <property type="protein sequence ID" value="RYC17616.1"/>
    <property type="molecule type" value="Genomic_DNA"/>
</dbReference>
<dbReference type="OrthoDB" id="9799456at2"/>
<feature type="transmembrane region" description="Helical" evidence="1">
    <location>
        <begin position="69"/>
        <end position="90"/>
    </location>
</feature>
<dbReference type="Proteomes" id="UP000291088">
    <property type="component" value="Unassembled WGS sequence"/>
</dbReference>
<keyword evidence="1" id="KW-0812">Transmembrane</keyword>
<protein>
    <submittedName>
        <fullName evidence="2">DUF983 domain-containing protein</fullName>
    </submittedName>
</protein>
<feature type="transmembrane region" description="Helical" evidence="1">
    <location>
        <begin position="96"/>
        <end position="114"/>
    </location>
</feature>
<organism evidence="2 3">
    <name type="scientific">Ciceribacter ferrooxidans</name>
    <dbReference type="NCBI Taxonomy" id="2509717"/>
    <lineage>
        <taxon>Bacteria</taxon>
        <taxon>Pseudomonadati</taxon>
        <taxon>Pseudomonadota</taxon>
        <taxon>Alphaproteobacteria</taxon>
        <taxon>Hyphomicrobiales</taxon>
        <taxon>Rhizobiaceae</taxon>
        <taxon>Ciceribacter</taxon>
    </lineage>
</organism>
<evidence type="ECO:0000256" key="1">
    <source>
        <dbReference type="SAM" id="Phobius"/>
    </source>
</evidence>
<reference evidence="2 3" key="1">
    <citation type="submission" date="2019-01" db="EMBL/GenBank/DDBJ databases">
        <authorList>
            <person name="Deng T."/>
        </authorList>
    </citation>
    <scope>NUCLEOTIDE SEQUENCE [LARGE SCALE GENOMIC DNA]</scope>
    <source>
        <strain evidence="2 3">F8825</strain>
    </source>
</reference>
<dbReference type="NCBIfam" id="NF004633">
    <property type="entry name" value="PRK05978.1"/>
    <property type="match status" value="1"/>
</dbReference>
<dbReference type="Pfam" id="PF06170">
    <property type="entry name" value="DUF983"/>
    <property type="match status" value="1"/>
</dbReference>
<keyword evidence="1" id="KW-0472">Membrane</keyword>
<gene>
    <name evidence="2" type="ORF">EUU22_06450</name>
</gene>
<keyword evidence="3" id="KW-1185">Reference proteome</keyword>
<comment type="caution">
    <text evidence="2">The sequence shown here is derived from an EMBL/GenBank/DDBJ whole genome shotgun (WGS) entry which is preliminary data.</text>
</comment>
<dbReference type="InterPro" id="IPR009325">
    <property type="entry name" value="DUF983"/>
</dbReference>
<proteinExistence type="predicted"/>
<name>A0A4Q2TJQ6_9HYPH</name>
<accession>A0A4Q2TJQ6</accession>
<dbReference type="AlphaFoldDB" id="A0A4Q2TJQ6"/>